<evidence type="ECO:0000256" key="1">
    <source>
        <dbReference type="ARBA" id="ARBA00004651"/>
    </source>
</evidence>
<dbReference type="HAMAP" id="MF_02078">
    <property type="entry name" value="MurJ_MviN"/>
    <property type="match status" value="1"/>
</dbReference>
<feature type="transmembrane region" description="Helical" evidence="10">
    <location>
        <begin position="233"/>
        <end position="262"/>
    </location>
</feature>
<evidence type="ECO:0000256" key="6">
    <source>
        <dbReference type="ARBA" id="ARBA00022989"/>
    </source>
</evidence>
<dbReference type="PIRSF" id="PIRSF002869">
    <property type="entry name" value="MviN"/>
    <property type="match status" value="1"/>
</dbReference>
<dbReference type="GO" id="GO:0015648">
    <property type="term" value="F:lipid-linked peptidoglycan transporter activity"/>
    <property type="evidence" value="ECO:0007669"/>
    <property type="project" value="UniProtKB-UniRule"/>
</dbReference>
<reference evidence="12 13" key="1">
    <citation type="submission" date="2019-12" db="EMBL/GenBank/DDBJ databases">
        <authorList>
            <person name="Li M."/>
        </authorList>
    </citation>
    <scope>NUCLEOTIDE SEQUENCE [LARGE SCALE GENOMIC DNA]</scope>
    <source>
        <strain evidence="12 13">GBMRC 2046</strain>
    </source>
</reference>
<evidence type="ECO:0000256" key="8">
    <source>
        <dbReference type="ARBA" id="ARBA00060041"/>
    </source>
</evidence>
<comment type="function">
    <text evidence="8 10 11">Involved in peptidoglycan biosynthesis. Transports lipid-linked peptidoglycan precursors from the inner to the outer leaflet of the cytoplasmic membrane.</text>
</comment>
<dbReference type="UniPathway" id="UPA00219"/>
<keyword evidence="10" id="KW-0997">Cell inner membrane</keyword>
<comment type="subcellular location">
    <subcellularLocation>
        <location evidence="10">Cell inner membrane</location>
        <topology evidence="10">Multi-pass membrane protein</topology>
    </subcellularLocation>
    <subcellularLocation>
        <location evidence="1">Cell membrane</location>
        <topology evidence="1">Multi-pass membrane protein</topology>
    </subcellularLocation>
</comment>
<dbReference type="EMBL" id="WUMV01000003">
    <property type="protein sequence ID" value="MXN64758.1"/>
    <property type="molecule type" value="Genomic_DNA"/>
</dbReference>
<dbReference type="InterPro" id="IPR051050">
    <property type="entry name" value="Lipid_II_flippase_MurJ/MviN"/>
</dbReference>
<feature type="transmembrane region" description="Helical" evidence="10">
    <location>
        <begin position="274"/>
        <end position="295"/>
    </location>
</feature>
<dbReference type="GO" id="GO:0008360">
    <property type="term" value="P:regulation of cell shape"/>
    <property type="evidence" value="ECO:0007669"/>
    <property type="project" value="UniProtKB-UniRule"/>
</dbReference>
<dbReference type="PRINTS" id="PR01806">
    <property type="entry name" value="VIRFACTRMVIN"/>
</dbReference>
<evidence type="ECO:0000256" key="3">
    <source>
        <dbReference type="ARBA" id="ARBA00022692"/>
    </source>
</evidence>
<keyword evidence="3 10" id="KW-0812">Transmembrane</keyword>
<feature type="transmembrane region" description="Helical" evidence="10">
    <location>
        <begin position="385"/>
        <end position="405"/>
    </location>
</feature>
<feature type="transmembrane region" description="Helical" evidence="10">
    <location>
        <begin position="450"/>
        <end position="473"/>
    </location>
</feature>
<name>A0A7X3LTE9_9HYPH</name>
<evidence type="ECO:0000256" key="5">
    <source>
        <dbReference type="ARBA" id="ARBA00022984"/>
    </source>
</evidence>
<dbReference type="AlphaFoldDB" id="A0A7X3LTE9"/>
<feature type="transmembrane region" description="Helical" evidence="10">
    <location>
        <begin position="352"/>
        <end position="373"/>
    </location>
</feature>
<dbReference type="PANTHER" id="PTHR47019:SF1">
    <property type="entry name" value="LIPID II FLIPPASE MURJ"/>
    <property type="match status" value="1"/>
</dbReference>
<dbReference type="Pfam" id="PF03023">
    <property type="entry name" value="MurJ"/>
    <property type="match status" value="1"/>
</dbReference>
<keyword evidence="7 10" id="KW-0472">Membrane</keyword>
<protein>
    <recommendedName>
        <fullName evidence="10">Probable lipid II flippase MurJ</fullName>
    </recommendedName>
</protein>
<organism evidence="12 13">
    <name type="scientific">Stappia sediminis</name>
    <dbReference type="NCBI Taxonomy" id="2692190"/>
    <lineage>
        <taxon>Bacteria</taxon>
        <taxon>Pseudomonadati</taxon>
        <taxon>Pseudomonadota</taxon>
        <taxon>Alphaproteobacteria</taxon>
        <taxon>Hyphomicrobiales</taxon>
        <taxon>Stappiaceae</taxon>
        <taxon>Stappia</taxon>
    </lineage>
</organism>
<keyword evidence="5 10" id="KW-0573">Peptidoglycan synthesis</keyword>
<keyword evidence="10 11" id="KW-0813">Transport</keyword>
<dbReference type="NCBIfam" id="TIGR01695">
    <property type="entry name" value="murJ_mviN"/>
    <property type="match status" value="1"/>
</dbReference>
<dbReference type="PANTHER" id="PTHR47019">
    <property type="entry name" value="LIPID II FLIPPASE MURJ"/>
    <property type="match status" value="1"/>
</dbReference>
<dbReference type="RefSeq" id="WP_160775009.1">
    <property type="nucleotide sequence ID" value="NZ_WUMV01000003.1"/>
</dbReference>
<feature type="transmembrane region" description="Helical" evidence="10">
    <location>
        <begin position="126"/>
        <end position="147"/>
    </location>
</feature>
<evidence type="ECO:0000256" key="7">
    <source>
        <dbReference type="ARBA" id="ARBA00023136"/>
    </source>
</evidence>
<dbReference type="GO" id="GO:0009252">
    <property type="term" value="P:peptidoglycan biosynthetic process"/>
    <property type="evidence" value="ECO:0007669"/>
    <property type="project" value="UniProtKB-UniRule"/>
</dbReference>
<feature type="transmembrane region" description="Helical" evidence="10">
    <location>
        <begin position="316"/>
        <end position="340"/>
    </location>
</feature>
<evidence type="ECO:0000256" key="9">
    <source>
        <dbReference type="ARBA" id="ARBA00061532"/>
    </source>
</evidence>
<dbReference type="InterPro" id="IPR004268">
    <property type="entry name" value="MurJ"/>
</dbReference>
<keyword evidence="10 11" id="KW-0961">Cell wall biogenesis/degradation</keyword>
<evidence type="ECO:0000256" key="2">
    <source>
        <dbReference type="ARBA" id="ARBA00022475"/>
    </source>
</evidence>
<proteinExistence type="inferred from homology"/>
<comment type="similarity">
    <text evidence="9 10 11">Belongs to the MurJ/MviN family.</text>
</comment>
<accession>A0A7X3LTE9</accession>
<evidence type="ECO:0000256" key="11">
    <source>
        <dbReference type="PIRNR" id="PIRNR002869"/>
    </source>
</evidence>
<dbReference type="CDD" id="cd13123">
    <property type="entry name" value="MATE_MurJ_like"/>
    <property type="match status" value="1"/>
</dbReference>
<evidence type="ECO:0000313" key="13">
    <source>
        <dbReference type="Proteomes" id="UP000433101"/>
    </source>
</evidence>
<dbReference type="Proteomes" id="UP000433101">
    <property type="component" value="Unassembled WGS sequence"/>
</dbReference>
<dbReference type="GO" id="GO:0034204">
    <property type="term" value="P:lipid translocation"/>
    <property type="evidence" value="ECO:0007669"/>
    <property type="project" value="TreeGrafter"/>
</dbReference>
<feature type="transmembrane region" description="Helical" evidence="10">
    <location>
        <begin position="26"/>
        <end position="45"/>
    </location>
</feature>
<dbReference type="GO" id="GO:0005886">
    <property type="term" value="C:plasma membrane"/>
    <property type="evidence" value="ECO:0007669"/>
    <property type="project" value="UniProtKB-SubCell"/>
</dbReference>
<comment type="pathway">
    <text evidence="10">Cell wall biogenesis; peptidoglycan biosynthesis.</text>
</comment>
<gene>
    <name evidence="10 12" type="primary">murJ</name>
    <name evidence="12" type="ORF">GR183_07555</name>
</gene>
<feature type="transmembrane region" description="Helical" evidence="10">
    <location>
        <begin position="90"/>
        <end position="114"/>
    </location>
</feature>
<evidence type="ECO:0000256" key="4">
    <source>
        <dbReference type="ARBA" id="ARBA00022960"/>
    </source>
</evidence>
<evidence type="ECO:0000313" key="12">
    <source>
        <dbReference type="EMBL" id="MXN64758.1"/>
    </source>
</evidence>
<feature type="transmembrane region" description="Helical" evidence="10">
    <location>
        <begin position="411"/>
        <end position="430"/>
    </location>
</feature>
<keyword evidence="4 10" id="KW-0133">Cell shape</keyword>
<feature type="transmembrane region" description="Helical" evidence="10">
    <location>
        <begin position="189"/>
        <end position="212"/>
    </location>
</feature>
<dbReference type="GO" id="GO:0071555">
    <property type="term" value="P:cell wall organization"/>
    <property type="evidence" value="ECO:0007669"/>
    <property type="project" value="UniProtKB-UniRule"/>
</dbReference>
<keyword evidence="6 10" id="KW-1133">Transmembrane helix</keyword>
<evidence type="ECO:0000256" key="10">
    <source>
        <dbReference type="HAMAP-Rule" id="MF_02078"/>
    </source>
</evidence>
<feature type="transmembrane region" description="Helical" evidence="10">
    <location>
        <begin position="159"/>
        <end position="183"/>
    </location>
</feature>
<feature type="transmembrane region" description="Helical" evidence="10">
    <location>
        <begin position="479"/>
        <end position="500"/>
    </location>
</feature>
<sequence length="526" mass="55393">MSLLKNFATVGGATMTSRVLGFVRDVMIAAFVGTGPVADAFFVAFRLPNLFRRLFAEGAFNSAFVPLFARALEEEGEDGARRFAGEILSALFWTLVVLTAVAEVFMPGLVILLAPGFLEDPEKFDLAVLLSRITFPYLLCMSLVAYLSGILNTFNRFAAAALAPVVLNVVMISVLAGIGLSGLVPGTMLGAVMAGGVALAGLAQLTLLFFAIRHMGFSIPRFRPRLTKGVKRLWALGVPGLLAGGITQINIAVGTIIASAQAGAVSFLYYADRIYQLPLGVVGIAIGVVLLPDLARQLRSGREDVALHTQNRAMEFALALTLPATVALIAVPTEIISVLFQRGAFDAADTQATTAALIAFALGLPAFVLNKVYSPGFFAREDTKTPMWFAGVGMVVNVAGALALAPFLGHVGIALATSLAGWVNTGLLGITLWRRGHFDMDAGSRKRLPLLAVASLLMGGVLYGGAALLSGWLSSPQLILRFSALALLVAIGMAAFALFVHLTGAVDLKRYLGGVFKRKPPSVAGE</sequence>
<comment type="caution">
    <text evidence="12">The sequence shown here is derived from an EMBL/GenBank/DDBJ whole genome shotgun (WGS) entry which is preliminary data.</text>
</comment>
<keyword evidence="2 10" id="KW-1003">Cell membrane</keyword>
<keyword evidence="13" id="KW-1185">Reference proteome</keyword>